<proteinExistence type="predicted"/>
<dbReference type="Proteomes" id="UP001359485">
    <property type="component" value="Unassembled WGS sequence"/>
</dbReference>
<keyword evidence="2" id="KW-1185">Reference proteome</keyword>
<sequence length="104" mass="11670">MPNPEIRLNTTGDNSDNSDSLEMDMAVYAAEWRVPDNIPACQFPWWPMGKKFSKELDTQAIRVFGYKKSAYAGSGVTVGERRLEEARGDATVVKSFDCVHVRPD</sequence>
<evidence type="ECO:0000313" key="2">
    <source>
        <dbReference type="Proteomes" id="UP001359485"/>
    </source>
</evidence>
<evidence type="ECO:0000313" key="1">
    <source>
        <dbReference type="EMBL" id="KAK6627725.1"/>
    </source>
</evidence>
<reference evidence="1 2" key="1">
    <citation type="submission" date="2023-09" db="EMBL/GenBank/DDBJ databases">
        <title>Genomes of two closely related lineages of the louse Polyplax serrata with different host specificities.</title>
        <authorList>
            <person name="Martinu J."/>
            <person name="Tarabai H."/>
            <person name="Stefka J."/>
            <person name="Hypsa V."/>
        </authorList>
    </citation>
    <scope>NUCLEOTIDE SEQUENCE [LARGE SCALE GENOMIC DNA]</scope>
    <source>
        <strain evidence="1">98ZLc_SE</strain>
    </source>
</reference>
<gene>
    <name evidence="1" type="ORF">RUM44_010204</name>
</gene>
<name>A0ABR1AUX6_POLSC</name>
<accession>A0ABR1AUX6</accession>
<organism evidence="1 2">
    <name type="scientific">Polyplax serrata</name>
    <name type="common">Common mouse louse</name>
    <dbReference type="NCBI Taxonomy" id="468196"/>
    <lineage>
        <taxon>Eukaryota</taxon>
        <taxon>Metazoa</taxon>
        <taxon>Ecdysozoa</taxon>
        <taxon>Arthropoda</taxon>
        <taxon>Hexapoda</taxon>
        <taxon>Insecta</taxon>
        <taxon>Pterygota</taxon>
        <taxon>Neoptera</taxon>
        <taxon>Paraneoptera</taxon>
        <taxon>Psocodea</taxon>
        <taxon>Troctomorpha</taxon>
        <taxon>Phthiraptera</taxon>
        <taxon>Anoplura</taxon>
        <taxon>Polyplacidae</taxon>
        <taxon>Polyplax</taxon>
    </lineage>
</organism>
<dbReference type="EMBL" id="JAWJWF010000045">
    <property type="protein sequence ID" value="KAK6627725.1"/>
    <property type="molecule type" value="Genomic_DNA"/>
</dbReference>
<comment type="caution">
    <text evidence="1">The sequence shown here is derived from an EMBL/GenBank/DDBJ whole genome shotgun (WGS) entry which is preliminary data.</text>
</comment>
<protein>
    <submittedName>
        <fullName evidence="1">Uncharacterized protein</fullName>
    </submittedName>
</protein>